<keyword evidence="2" id="KW-1185">Reference proteome</keyword>
<gene>
    <name evidence="1" type="ORF">JF922_17825</name>
</gene>
<evidence type="ECO:0000313" key="2">
    <source>
        <dbReference type="Proteomes" id="UP000612893"/>
    </source>
</evidence>
<comment type="caution">
    <text evidence="1">The sequence shown here is derived from an EMBL/GenBank/DDBJ whole genome shotgun (WGS) entry which is preliminary data.</text>
</comment>
<accession>A0A934K3Q8</accession>
<evidence type="ECO:0000313" key="1">
    <source>
        <dbReference type="EMBL" id="MBJ7599922.1"/>
    </source>
</evidence>
<name>A0A934K3Q8_9BACT</name>
<dbReference type="EMBL" id="JAEKNR010000177">
    <property type="protein sequence ID" value="MBJ7599922.1"/>
    <property type="molecule type" value="Genomic_DNA"/>
</dbReference>
<sequence>MTEVRTRAPLGPTVDARELLRAAEYVRFLDVTQLDRLRPAARVECSELGHYDVLYEQILGHRYSMCMDHGHEVPLPDAVVSWYDSVYRPVMEVIDRYHLTEQFPRWSQADLYLAVTARWLELNRDAHAAGPEVAGISLLQEVAGRRHRPVLIGMVRRWVRQHLRRPIVLRSGRKGR</sequence>
<organism evidence="1 2">
    <name type="scientific">Candidatus Nephthysia bennettiae</name>
    <dbReference type="NCBI Taxonomy" id="3127016"/>
    <lineage>
        <taxon>Bacteria</taxon>
        <taxon>Bacillati</taxon>
        <taxon>Candidatus Dormiibacterota</taxon>
        <taxon>Candidatus Dormibacteria</taxon>
        <taxon>Candidatus Dormibacterales</taxon>
        <taxon>Candidatus Dormibacteraceae</taxon>
        <taxon>Candidatus Nephthysia</taxon>
    </lineage>
</organism>
<reference evidence="1" key="1">
    <citation type="submission" date="2020-10" db="EMBL/GenBank/DDBJ databases">
        <title>Ca. Dormibacterota MAGs.</title>
        <authorList>
            <person name="Montgomery K."/>
        </authorList>
    </citation>
    <scope>NUCLEOTIDE SEQUENCE [LARGE SCALE GENOMIC DNA]</scope>
    <source>
        <strain evidence="1">SC8812_S17_10</strain>
    </source>
</reference>
<dbReference type="RefSeq" id="WP_338203576.1">
    <property type="nucleotide sequence ID" value="NZ_JAEKNR010000177.1"/>
</dbReference>
<proteinExistence type="predicted"/>
<dbReference type="AlphaFoldDB" id="A0A934K3Q8"/>
<protein>
    <submittedName>
        <fullName evidence="1">Uncharacterized protein</fullName>
    </submittedName>
</protein>
<dbReference type="Proteomes" id="UP000612893">
    <property type="component" value="Unassembled WGS sequence"/>
</dbReference>